<evidence type="ECO:0000313" key="3">
    <source>
        <dbReference type="EMBL" id="MCM5679341.1"/>
    </source>
</evidence>
<dbReference type="Proteomes" id="UP001165541">
    <property type="component" value="Unassembled WGS sequence"/>
</dbReference>
<comment type="caution">
    <text evidence="3">The sequence shown here is derived from an EMBL/GenBank/DDBJ whole genome shotgun (WGS) entry which is preliminary data.</text>
</comment>
<dbReference type="PROSITE" id="PS51257">
    <property type="entry name" value="PROKAR_LIPOPROTEIN"/>
    <property type="match status" value="1"/>
</dbReference>
<organism evidence="3 4">
    <name type="scientific">Caldimonas mangrovi</name>
    <dbReference type="NCBI Taxonomy" id="2944811"/>
    <lineage>
        <taxon>Bacteria</taxon>
        <taxon>Pseudomonadati</taxon>
        <taxon>Pseudomonadota</taxon>
        <taxon>Betaproteobacteria</taxon>
        <taxon>Burkholderiales</taxon>
        <taxon>Sphaerotilaceae</taxon>
        <taxon>Caldimonas</taxon>
    </lineage>
</organism>
<feature type="domain" description="DUF4136" evidence="2">
    <location>
        <begin position="30"/>
        <end position="182"/>
    </location>
</feature>
<keyword evidence="4" id="KW-1185">Reference proteome</keyword>
<keyword evidence="1" id="KW-0732">Signal</keyword>
<sequence>MPIWKTLLAATAVAVMAGCSTVRLVESDVRSYTEWPESRQPGSFTFERLPSQQANPDAQAKIEKLALPALQQAGFKLAGQGSGDVTIQVGLGQTYYDRAPWDDPYPWGYGSSLFYGRGMRSGVGIGLGWSMPSPYYVFDAAVLIRDAKTQKVLYETHAKHDGRWADDPIRAALFEAAMKDFPRPAISPRRVRIEIQPNADKAAAAASAEPAASAPAR</sequence>
<accession>A0ABT0YKT1</accession>
<evidence type="ECO:0000256" key="1">
    <source>
        <dbReference type="SAM" id="SignalP"/>
    </source>
</evidence>
<reference evidence="3" key="1">
    <citation type="submission" date="2022-05" db="EMBL/GenBank/DDBJ databases">
        <title>Schlegelella sp. nov., isolated from mangrove soil.</title>
        <authorList>
            <person name="Liu Y."/>
            <person name="Ge X."/>
            <person name="Liu W."/>
        </authorList>
    </citation>
    <scope>NUCLEOTIDE SEQUENCE</scope>
    <source>
        <strain evidence="3">S2-27</strain>
    </source>
</reference>
<evidence type="ECO:0000259" key="2">
    <source>
        <dbReference type="Pfam" id="PF13590"/>
    </source>
</evidence>
<proteinExistence type="predicted"/>
<dbReference type="InterPro" id="IPR025411">
    <property type="entry name" value="DUF4136"/>
</dbReference>
<gene>
    <name evidence="3" type="ORF">M8A51_07325</name>
</gene>
<dbReference type="Pfam" id="PF13590">
    <property type="entry name" value="DUF4136"/>
    <property type="match status" value="1"/>
</dbReference>
<dbReference type="RefSeq" id="WP_251777533.1">
    <property type="nucleotide sequence ID" value="NZ_JAMKFE010000003.1"/>
</dbReference>
<dbReference type="EMBL" id="JAMKFE010000003">
    <property type="protein sequence ID" value="MCM5679341.1"/>
    <property type="molecule type" value="Genomic_DNA"/>
</dbReference>
<name>A0ABT0YKT1_9BURK</name>
<feature type="chain" id="PRO_5045995477" evidence="1">
    <location>
        <begin position="18"/>
        <end position="217"/>
    </location>
</feature>
<evidence type="ECO:0000313" key="4">
    <source>
        <dbReference type="Proteomes" id="UP001165541"/>
    </source>
</evidence>
<feature type="signal peptide" evidence="1">
    <location>
        <begin position="1"/>
        <end position="17"/>
    </location>
</feature>
<protein>
    <submittedName>
        <fullName evidence="3">DUF4136 domain-containing protein</fullName>
    </submittedName>
</protein>